<name>A0AAF5PXQ8_WUCBA</name>
<evidence type="ECO:0000313" key="3">
    <source>
        <dbReference type="WBParaSite" id="mrna-Wban_07059"/>
    </source>
</evidence>
<feature type="transmembrane region" description="Helical" evidence="1">
    <location>
        <begin position="142"/>
        <end position="161"/>
    </location>
</feature>
<accession>A0AAF5PXQ8</accession>
<evidence type="ECO:0000256" key="1">
    <source>
        <dbReference type="SAM" id="Phobius"/>
    </source>
</evidence>
<reference evidence="3" key="3">
    <citation type="submission" date="2024-02" db="UniProtKB">
        <authorList>
            <consortium name="WormBaseParasite"/>
        </authorList>
    </citation>
    <scope>IDENTIFICATION</scope>
    <source>
        <strain evidence="3">pt0022</strain>
    </source>
</reference>
<dbReference type="AlphaFoldDB" id="A0AAF5PXQ8"/>
<keyword evidence="1" id="KW-0812">Transmembrane</keyword>
<evidence type="ECO:0000313" key="2">
    <source>
        <dbReference type="Proteomes" id="UP000093561"/>
    </source>
</evidence>
<feature type="transmembrane region" description="Helical" evidence="1">
    <location>
        <begin position="117"/>
        <end position="136"/>
    </location>
</feature>
<reference evidence="2" key="1">
    <citation type="submission" date="2015-03" db="EMBL/GenBank/DDBJ databases">
        <title>Wuchereria bancrofti Genome Sequencing Papua New Guinea Strain.</title>
        <authorList>
            <person name="Small S.T."/>
            <person name="Serre D."/>
            <person name="Zimmerman P.A."/>
        </authorList>
    </citation>
    <scope>NUCLEOTIDE SEQUENCE [LARGE SCALE GENOMIC DNA]</scope>
    <source>
        <strain evidence="2">pt0022</strain>
    </source>
</reference>
<dbReference type="WBParaSite" id="mrna-Wban_07059">
    <property type="protein sequence ID" value="mrna-Wban_07059"/>
    <property type="gene ID" value="Wban_07059"/>
</dbReference>
<sequence length="171" mass="19776">MVNSIITTHENQLDYCKKGRKKERQTKELLPLNLEPKYFPSKKILSILAVIQLMLASSHFIENTVLLHRNFHDFYDCESRLVVTIIWALTLCWILCTLILLIGLFTNLPSLLLPHMVFSIFWLLCKIIMLLIMLISRASLPPLLLVSTVCVITAVSLPYEWNCYSLMRALL</sequence>
<reference evidence="2" key="2">
    <citation type="journal article" date="2016" name="Mol. Ecol.">
        <title>Population genomics of the filarial nematode parasite Wuchereria bancrofti from mosquitoes.</title>
        <authorList>
            <person name="Small S.T."/>
            <person name="Reimer L.J."/>
            <person name="Tisch D.J."/>
            <person name="King C.L."/>
            <person name="Christensen B.M."/>
            <person name="Siba P.M."/>
            <person name="Kazura J.W."/>
            <person name="Serre D."/>
            <person name="Zimmerman P.A."/>
        </authorList>
    </citation>
    <scope>NUCLEOTIDE SEQUENCE</scope>
    <source>
        <strain evidence="2">pt0022</strain>
    </source>
</reference>
<feature type="transmembrane region" description="Helical" evidence="1">
    <location>
        <begin position="44"/>
        <end position="61"/>
    </location>
</feature>
<dbReference type="Proteomes" id="UP000093561">
    <property type="component" value="Unassembled WGS sequence"/>
</dbReference>
<organism evidence="2 3">
    <name type="scientific">Wuchereria bancrofti</name>
    <dbReference type="NCBI Taxonomy" id="6293"/>
    <lineage>
        <taxon>Eukaryota</taxon>
        <taxon>Metazoa</taxon>
        <taxon>Ecdysozoa</taxon>
        <taxon>Nematoda</taxon>
        <taxon>Chromadorea</taxon>
        <taxon>Rhabditida</taxon>
        <taxon>Spirurina</taxon>
        <taxon>Spiruromorpha</taxon>
        <taxon>Filarioidea</taxon>
        <taxon>Onchocercidae</taxon>
        <taxon>Wuchereria</taxon>
    </lineage>
</organism>
<keyword evidence="1" id="KW-0472">Membrane</keyword>
<proteinExistence type="predicted"/>
<keyword evidence="1" id="KW-1133">Transmembrane helix</keyword>
<protein>
    <submittedName>
        <fullName evidence="3">Uncharacterized protein</fullName>
    </submittedName>
</protein>
<feature type="transmembrane region" description="Helical" evidence="1">
    <location>
        <begin position="81"/>
        <end position="105"/>
    </location>
</feature>